<evidence type="ECO:0000256" key="3">
    <source>
        <dbReference type="ARBA" id="ARBA00012744"/>
    </source>
</evidence>
<protein>
    <recommendedName>
        <fullName evidence="3">beta-glucosidase</fullName>
        <ecNumber evidence="3">3.2.1.21</ecNumber>
    </recommendedName>
</protein>
<feature type="signal peptide" evidence="9">
    <location>
        <begin position="1"/>
        <end position="21"/>
    </location>
</feature>
<evidence type="ECO:0000259" key="10">
    <source>
        <dbReference type="Pfam" id="PF00933"/>
    </source>
</evidence>
<evidence type="ECO:0000256" key="9">
    <source>
        <dbReference type="SAM" id="SignalP"/>
    </source>
</evidence>
<proteinExistence type="inferred from homology"/>
<dbReference type="Gene3D" id="3.20.20.300">
    <property type="entry name" value="Glycoside hydrolase, family 3, N-terminal domain"/>
    <property type="match status" value="1"/>
</dbReference>
<dbReference type="Pfam" id="PF01915">
    <property type="entry name" value="Glyco_hydro_3_C"/>
    <property type="match status" value="1"/>
</dbReference>
<evidence type="ECO:0000313" key="13">
    <source>
        <dbReference type="Proteomes" id="UP001451571"/>
    </source>
</evidence>
<evidence type="ECO:0000256" key="7">
    <source>
        <dbReference type="RuleBase" id="RU361161"/>
    </source>
</evidence>
<dbReference type="InterPro" id="IPR017853">
    <property type="entry name" value="GH"/>
</dbReference>
<feature type="chain" id="PRO_5045978146" description="beta-glucosidase" evidence="9">
    <location>
        <begin position="22"/>
        <end position="623"/>
    </location>
</feature>
<dbReference type="SUPFAM" id="SSF51445">
    <property type="entry name" value="(Trans)glycosidases"/>
    <property type="match status" value="1"/>
</dbReference>
<reference evidence="12 13" key="1">
    <citation type="submission" date="2024-02" db="EMBL/GenBank/DDBJ databases">
        <title>Bacterial strain from lacustrine sediment.</title>
        <authorList>
            <person name="Petit C."/>
            <person name="Fadhlaoui K."/>
        </authorList>
    </citation>
    <scope>NUCLEOTIDE SEQUENCE [LARGE SCALE GENOMIC DNA]</scope>
    <source>
        <strain evidence="12 13">IPX-CK</strain>
    </source>
</reference>
<dbReference type="PROSITE" id="PS51257">
    <property type="entry name" value="PROKAR_LIPOPROTEIN"/>
    <property type="match status" value="1"/>
</dbReference>
<dbReference type="PANTHER" id="PTHR30620">
    <property type="entry name" value="PERIPLASMIC BETA-GLUCOSIDASE-RELATED"/>
    <property type="match status" value="1"/>
</dbReference>
<evidence type="ECO:0000256" key="8">
    <source>
        <dbReference type="SAM" id="MobiDB-lite"/>
    </source>
</evidence>
<comment type="catalytic activity">
    <reaction evidence="1">
        <text>Hydrolysis of terminal, non-reducing beta-D-glucosyl residues with release of beta-D-glucose.</text>
        <dbReference type="EC" id="3.2.1.21"/>
    </reaction>
</comment>
<dbReference type="InterPro" id="IPR001764">
    <property type="entry name" value="Glyco_hydro_3_N"/>
</dbReference>
<dbReference type="PROSITE" id="PS00775">
    <property type="entry name" value="GLYCOSYL_HYDROL_F3"/>
    <property type="match status" value="1"/>
</dbReference>
<dbReference type="InterPro" id="IPR036881">
    <property type="entry name" value="Glyco_hydro_3_C_sf"/>
</dbReference>
<evidence type="ECO:0000256" key="1">
    <source>
        <dbReference type="ARBA" id="ARBA00000448"/>
    </source>
</evidence>
<organism evidence="12 13">
    <name type="scientific">Kineothrix sedimenti</name>
    <dbReference type="NCBI Taxonomy" id="3123317"/>
    <lineage>
        <taxon>Bacteria</taxon>
        <taxon>Bacillati</taxon>
        <taxon>Bacillota</taxon>
        <taxon>Clostridia</taxon>
        <taxon>Lachnospirales</taxon>
        <taxon>Lachnospiraceae</taxon>
        <taxon>Kineothrix</taxon>
    </lineage>
</organism>
<dbReference type="Proteomes" id="UP001451571">
    <property type="component" value="Chromosome"/>
</dbReference>
<keyword evidence="13" id="KW-1185">Reference proteome</keyword>
<name>A0ABZ3ESI8_9FIRM</name>
<keyword evidence="4 9" id="KW-0732">Signal</keyword>
<feature type="compositionally biased region" description="Basic and acidic residues" evidence="8">
    <location>
        <begin position="35"/>
        <end position="47"/>
    </location>
</feature>
<feature type="region of interest" description="Disordered" evidence="8">
    <location>
        <begin position="28"/>
        <end position="51"/>
    </location>
</feature>
<dbReference type="SUPFAM" id="SSF52279">
    <property type="entry name" value="Beta-D-glucan exohydrolase, C-terminal domain"/>
    <property type="match status" value="1"/>
</dbReference>
<evidence type="ECO:0000256" key="4">
    <source>
        <dbReference type="ARBA" id="ARBA00022729"/>
    </source>
</evidence>
<dbReference type="InterPro" id="IPR036962">
    <property type="entry name" value="Glyco_hydro_3_N_sf"/>
</dbReference>
<evidence type="ECO:0000313" key="12">
    <source>
        <dbReference type="EMBL" id="XAH72470.1"/>
    </source>
</evidence>
<gene>
    <name evidence="12" type="ORF">V6984_13185</name>
</gene>
<feature type="domain" description="Glycoside hydrolase family 3 N-terminal" evidence="10">
    <location>
        <begin position="67"/>
        <end position="379"/>
    </location>
</feature>
<dbReference type="RefSeq" id="WP_342756086.1">
    <property type="nucleotide sequence ID" value="NZ_CP146256.1"/>
</dbReference>
<accession>A0ABZ3ESI8</accession>
<dbReference type="Gene3D" id="3.40.50.1700">
    <property type="entry name" value="Glycoside hydrolase family 3 C-terminal domain"/>
    <property type="match status" value="1"/>
</dbReference>
<evidence type="ECO:0000256" key="5">
    <source>
        <dbReference type="ARBA" id="ARBA00022801"/>
    </source>
</evidence>
<dbReference type="Pfam" id="PF00933">
    <property type="entry name" value="Glyco_hydro_3"/>
    <property type="match status" value="1"/>
</dbReference>
<dbReference type="EMBL" id="CP146256">
    <property type="protein sequence ID" value="XAH72470.1"/>
    <property type="molecule type" value="Genomic_DNA"/>
</dbReference>
<keyword evidence="6 7" id="KW-0326">Glycosidase</keyword>
<dbReference type="EC" id="3.2.1.21" evidence="3"/>
<dbReference type="InterPro" id="IPR019800">
    <property type="entry name" value="Glyco_hydro_3_AS"/>
</dbReference>
<keyword evidence="5 7" id="KW-0378">Hydrolase</keyword>
<sequence length="623" mass="68130">MKRKRGAIKVILLCALLTALAGCGTETESAANVQKDTESVPVPREEESASISKESLDEIMMRLTTGQKAAQMVQGAVYSITEEDMRKYDYGSVLSTFGVPMEAQEWREIILGLQKNALESEAGIPYIYGNDAVHGVNTCAGTVVFPHNIGIGAANDEALTYQMGLAVADETRLAGVLWTFSPCVAAAEDPRWGRTYESYSTESELIKKMASSFSKGLIDGGALPCAKHFLGDGNTTYGSGENSDETYRLIDRGNAQMSEAEIQEQLDIYQAMIDSGVKTIMISHSSLNGIKMHENEKYIMMLKEEMGFDGFIVSDWNSIHNISGGNLKEQTIAAVNAGIDMLMEDTSYEECRKYIVEGVENGNIPRERFEDAVRRIISVKMELGIFDDPMMENQNTRKDRAGTEEYRELARTLVEESLVLLKNEEELLPLKKGTRIFVTGPAADDTGVQCGGWTVSWQGGTDADKNKKWIPEGKSILDGLKALAEEYEFTVITDESQASQADVTLLCLGERPYAEWEGDSEDISITGKLALAGNKKAIELADSLGLPTITLLVAGRNVMIGEYLDHWDAAVICYLPGSEGDGIANVLSGKKSFQGTLPMPYYSETGAIGTEEVLFPVGYGLQY</sequence>
<evidence type="ECO:0000259" key="11">
    <source>
        <dbReference type="Pfam" id="PF01915"/>
    </source>
</evidence>
<feature type="domain" description="Glycoside hydrolase family 3 C-terminal" evidence="11">
    <location>
        <begin position="418"/>
        <end position="623"/>
    </location>
</feature>
<evidence type="ECO:0000256" key="6">
    <source>
        <dbReference type="ARBA" id="ARBA00023295"/>
    </source>
</evidence>
<dbReference type="InterPro" id="IPR002772">
    <property type="entry name" value="Glyco_hydro_3_C"/>
</dbReference>
<dbReference type="PRINTS" id="PR00133">
    <property type="entry name" value="GLHYDRLASE3"/>
</dbReference>
<evidence type="ECO:0000256" key="2">
    <source>
        <dbReference type="ARBA" id="ARBA00005336"/>
    </source>
</evidence>
<comment type="similarity">
    <text evidence="2 7">Belongs to the glycosyl hydrolase 3 family.</text>
</comment>
<dbReference type="InterPro" id="IPR051915">
    <property type="entry name" value="Cellulose_Degrad_GH3"/>
</dbReference>
<dbReference type="GO" id="GO:0016787">
    <property type="term" value="F:hydrolase activity"/>
    <property type="evidence" value="ECO:0007669"/>
    <property type="project" value="UniProtKB-KW"/>
</dbReference>
<dbReference type="PANTHER" id="PTHR30620:SF16">
    <property type="entry name" value="LYSOSOMAL BETA GLUCOSIDASE"/>
    <property type="match status" value="1"/>
</dbReference>